<gene>
    <name evidence="4" type="ORF">ABK249_11540</name>
</gene>
<dbReference type="Proteomes" id="UP001496627">
    <property type="component" value="Unassembled WGS sequence"/>
</dbReference>
<name>A0ABV0M152_9HYPH</name>
<sequence length="433" mass="46279">MSLSHAAYRRALRVMPGGNTRTSNFEKPHPTYLVCGSGAYVTDVDGRRYLDFQNNFTTLIHGYGHPSVVDAIRRQAGLGLSFAGPTVAEIELAELLVERVSYFEQIRFTNTGSEAVMIAIKAARAYTGRDLIAKCDGAYHGNYDVVEANVTTPPLAGTERPTPKGEHSGVARSALSDCLIIPFNDIERTRKIIESAADRLAAIVVDPLPSRIGLIAISADYLTFLRNFTLRNSSLLIFDQVLSFRLGYGGAPVAKPNFPDLCAIGKIIGGGLPIGAVAGRTDIMAVFDPARADRACVIHSGTFTANPLSMAAGLAAMTALPRSEFDRLNVLGAQARSLIAEAFASVGINGTVTGEGSLFRLFVGPEQVASYADTFAAAHDPRLRSVVARMRERKVLLSSIGLGALSTPMTGTDIAYLAETLEEALRSLKSEPT</sequence>
<dbReference type="Pfam" id="PF00202">
    <property type="entry name" value="Aminotran_3"/>
    <property type="match status" value="1"/>
</dbReference>
<comment type="cofactor">
    <cofactor evidence="1">
        <name>pyridoxal 5'-phosphate</name>
        <dbReference type="ChEBI" id="CHEBI:597326"/>
    </cofactor>
</comment>
<comment type="similarity">
    <text evidence="3">Belongs to the class-III pyridoxal-phosphate-dependent aminotransferase family.</text>
</comment>
<keyword evidence="2 3" id="KW-0663">Pyridoxal phosphate</keyword>
<dbReference type="InterPro" id="IPR015424">
    <property type="entry name" value="PyrdxlP-dep_Trfase"/>
</dbReference>
<dbReference type="InterPro" id="IPR015422">
    <property type="entry name" value="PyrdxlP-dep_Trfase_small"/>
</dbReference>
<dbReference type="EMBL" id="JBEAAL010000006">
    <property type="protein sequence ID" value="MEQ1405566.1"/>
    <property type="molecule type" value="Genomic_DNA"/>
</dbReference>
<dbReference type="PANTHER" id="PTHR43713">
    <property type="entry name" value="GLUTAMATE-1-SEMIALDEHYDE 2,1-AMINOMUTASE"/>
    <property type="match status" value="1"/>
</dbReference>
<accession>A0ABV0M152</accession>
<keyword evidence="5" id="KW-1185">Reference proteome</keyword>
<comment type="caution">
    <text evidence="4">The sequence shown here is derived from an EMBL/GenBank/DDBJ whole genome shotgun (WGS) entry which is preliminary data.</text>
</comment>
<dbReference type="Gene3D" id="3.90.1150.10">
    <property type="entry name" value="Aspartate Aminotransferase, domain 1"/>
    <property type="match status" value="1"/>
</dbReference>
<keyword evidence="4" id="KW-0808">Transferase</keyword>
<reference evidence="4 5" key="1">
    <citation type="submission" date="2024-05" db="EMBL/GenBank/DDBJ databases">
        <title>Neorhizobium sp. Rsf11, a plant growth promoting and heavy metal resistant PAH-degrader.</title>
        <authorList>
            <person name="Golubev S.N."/>
            <person name="Muratova A.Y."/>
            <person name="Markelova M.I."/>
        </authorList>
    </citation>
    <scope>NUCLEOTIDE SEQUENCE [LARGE SCALE GENOMIC DNA]</scope>
    <source>
        <strain evidence="4 5">Rsf11</strain>
    </source>
</reference>
<proteinExistence type="inferred from homology"/>
<dbReference type="RefSeq" id="WP_348862884.1">
    <property type="nucleotide sequence ID" value="NZ_JBEAAL010000006.1"/>
</dbReference>
<dbReference type="InterPro" id="IPR015421">
    <property type="entry name" value="PyrdxlP-dep_Trfase_major"/>
</dbReference>
<dbReference type="Gene3D" id="3.40.640.10">
    <property type="entry name" value="Type I PLP-dependent aspartate aminotransferase-like (Major domain)"/>
    <property type="match status" value="1"/>
</dbReference>
<evidence type="ECO:0000256" key="2">
    <source>
        <dbReference type="ARBA" id="ARBA00022898"/>
    </source>
</evidence>
<protein>
    <submittedName>
        <fullName evidence="4">Aminotransferase class III-fold pyridoxal phosphate-dependent enzyme</fullName>
    </submittedName>
</protein>
<dbReference type="CDD" id="cd00610">
    <property type="entry name" value="OAT_like"/>
    <property type="match status" value="1"/>
</dbReference>
<keyword evidence="4" id="KW-0032">Aminotransferase</keyword>
<evidence type="ECO:0000256" key="3">
    <source>
        <dbReference type="RuleBase" id="RU003560"/>
    </source>
</evidence>
<organism evidence="4 5">
    <name type="scientific">Neorhizobium phenanthreniclasticum</name>
    <dbReference type="NCBI Taxonomy" id="3157917"/>
    <lineage>
        <taxon>Bacteria</taxon>
        <taxon>Pseudomonadati</taxon>
        <taxon>Pseudomonadota</taxon>
        <taxon>Alphaproteobacteria</taxon>
        <taxon>Hyphomicrobiales</taxon>
        <taxon>Rhizobiaceae</taxon>
        <taxon>Rhizobium/Agrobacterium group</taxon>
        <taxon>Neorhizobium</taxon>
    </lineage>
</organism>
<dbReference type="PANTHER" id="PTHR43713:SF3">
    <property type="entry name" value="GLUTAMATE-1-SEMIALDEHYDE 2,1-AMINOMUTASE 1, CHLOROPLASTIC-RELATED"/>
    <property type="match status" value="1"/>
</dbReference>
<evidence type="ECO:0000256" key="1">
    <source>
        <dbReference type="ARBA" id="ARBA00001933"/>
    </source>
</evidence>
<evidence type="ECO:0000313" key="5">
    <source>
        <dbReference type="Proteomes" id="UP001496627"/>
    </source>
</evidence>
<evidence type="ECO:0000313" key="4">
    <source>
        <dbReference type="EMBL" id="MEQ1405566.1"/>
    </source>
</evidence>
<dbReference type="GO" id="GO:0008483">
    <property type="term" value="F:transaminase activity"/>
    <property type="evidence" value="ECO:0007669"/>
    <property type="project" value="UniProtKB-KW"/>
</dbReference>
<dbReference type="SUPFAM" id="SSF53383">
    <property type="entry name" value="PLP-dependent transferases"/>
    <property type="match status" value="1"/>
</dbReference>
<dbReference type="InterPro" id="IPR005814">
    <property type="entry name" value="Aminotrans_3"/>
</dbReference>